<evidence type="ECO:0000256" key="1">
    <source>
        <dbReference type="SAM" id="Phobius"/>
    </source>
</evidence>
<gene>
    <name evidence="3" type="ORF">OSJNBa0038J12.9</name>
</gene>
<feature type="transmembrane region" description="Helical" evidence="1">
    <location>
        <begin position="20"/>
        <end position="43"/>
    </location>
</feature>
<dbReference type="AlphaFoldDB" id="Q6UUG0"/>
<dbReference type="EMBL" id="AY360388">
    <property type="protein sequence ID" value="AAQ56414.1"/>
    <property type="molecule type" value="Genomic_DNA"/>
</dbReference>
<proteinExistence type="predicted"/>
<evidence type="ECO:0000313" key="3">
    <source>
        <dbReference type="EMBL" id="AAQ56414.1"/>
    </source>
</evidence>
<evidence type="ECO:0000259" key="2">
    <source>
        <dbReference type="Pfam" id="PF12620"/>
    </source>
</evidence>
<keyword evidence="1" id="KW-0472">Membrane</keyword>
<dbReference type="Pfam" id="PF12620">
    <property type="entry name" value="DUF3778"/>
    <property type="match status" value="1"/>
</dbReference>
<feature type="domain" description="DUF3778" evidence="2">
    <location>
        <begin position="28"/>
        <end position="55"/>
    </location>
</feature>
<protein>
    <recommendedName>
        <fullName evidence="2">DUF3778 domain-containing protein</fullName>
    </recommendedName>
</protein>
<name>Q6UUG0_ORYSJ</name>
<dbReference type="InterPro" id="IPR022256">
    <property type="entry name" value="DUF3778"/>
</dbReference>
<accession>Q6UUG0</accession>
<keyword evidence="1" id="KW-0812">Transmembrane</keyword>
<keyword evidence="1" id="KW-1133">Transmembrane helix</keyword>
<sequence>MVEGDGRSRVGCDGGWDGYMLVKGLLVMKVYWICGASSVVFYCNSNHVEIFIRVERQPPVRAWSIDLMLVLLKI</sequence>
<reference evidence="3" key="1">
    <citation type="journal article" date="2004" name="Nat. Genet.">
        <title>Sequencing of a rice centromere uncovers active genes.</title>
        <authorList>
            <person name="Nagaki K."/>
            <person name="Cheng Z."/>
            <person name="Ouyang S."/>
            <person name="Talbert P.B."/>
            <person name="Kim M."/>
            <person name="Jones K.M."/>
            <person name="Henikoff S."/>
            <person name="Buell C.R."/>
            <person name="Jiang J."/>
        </authorList>
    </citation>
    <scope>NUCLEOTIDE SEQUENCE</scope>
</reference>
<organism evidence="3">
    <name type="scientific">Oryza sativa subsp. japonica</name>
    <name type="common">Rice</name>
    <dbReference type="NCBI Taxonomy" id="39947"/>
    <lineage>
        <taxon>Eukaryota</taxon>
        <taxon>Viridiplantae</taxon>
        <taxon>Streptophyta</taxon>
        <taxon>Embryophyta</taxon>
        <taxon>Tracheophyta</taxon>
        <taxon>Spermatophyta</taxon>
        <taxon>Magnoliopsida</taxon>
        <taxon>Liliopsida</taxon>
        <taxon>Poales</taxon>
        <taxon>Poaceae</taxon>
        <taxon>BOP clade</taxon>
        <taxon>Oryzoideae</taxon>
        <taxon>Oryzeae</taxon>
        <taxon>Oryzinae</taxon>
        <taxon>Oryza</taxon>
        <taxon>Oryza sativa</taxon>
    </lineage>
</organism>